<keyword evidence="2" id="KW-1185">Reference proteome</keyword>
<reference evidence="1 2" key="1">
    <citation type="journal article" date="2021" name="Hortic Res">
        <title>High-quality reference genome and annotation aids understanding of berry development for evergreen blueberry (Vaccinium darrowii).</title>
        <authorList>
            <person name="Yu J."/>
            <person name="Hulse-Kemp A.M."/>
            <person name="Babiker E."/>
            <person name="Staton M."/>
        </authorList>
    </citation>
    <scope>NUCLEOTIDE SEQUENCE [LARGE SCALE GENOMIC DNA]</scope>
    <source>
        <strain evidence="2">cv. NJ 8807/NJ 8810</strain>
        <tissue evidence="1">Young leaf</tissue>
    </source>
</reference>
<proteinExistence type="predicted"/>
<accession>A0ACB7XIR9</accession>
<name>A0ACB7XIR9_9ERIC</name>
<gene>
    <name evidence="1" type="ORF">Vadar_019380</name>
</gene>
<dbReference type="EMBL" id="CM037160">
    <property type="protein sequence ID" value="KAH7840626.1"/>
    <property type="molecule type" value="Genomic_DNA"/>
</dbReference>
<organism evidence="1 2">
    <name type="scientific">Vaccinium darrowii</name>
    <dbReference type="NCBI Taxonomy" id="229202"/>
    <lineage>
        <taxon>Eukaryota</taxon>
        <taxon>Viridiplantae</taxon>
        <taxon>Streptophyta</taxon>
        <taxon>Embryophyta</taxon>
        <taxon>Tracheophyta</taxon>
        <taxon>Spermatophyta</taxon>
        <taxon>Magnoliopsida</taxon>
        <taxon>eudicotyledons</taxon>
        <taxon>Gunneridae</taxon>
        <taxon>Pentapetalae</taxon>
        <taxon>asterids</taxon>
        <taxon>Ericales</taxon>
        <taxon>Ericaceae</taxon>
        <taxon>Vaccinioideae</taxon>
        <taxon>Vaccinieae</taxon>
        <taxon>Vaccinium</taxon>
    </lineage>
</organism>
<evidence type="ECO:0000313" key="1">
    <source>
        <dbReference type="EMBL" id="KAH7840626.1"/>
    </source>
</evidence>
<sequence>MSAKLKMAEYGGLEHDPDYFSVHFKDYMDEKLERNRLEITAKPPGYKDFSFFEERHWKGIKWVFWSKKSQQDDSRKRRRSDDDSAIREVRQNIRCLTFSACDPAVWHEKSFLGHLCDIFQEFGLQCFEGYRHCEMQFRDENKALTTAFQELKMVLRSVCEIHELPLAMTWVPCSSCDNLLRGHLLSEGVEFCNPKHGNVKSSDVINFSQVSKWSHLRKGWVAGTALSSPSMLCCWDMTQISLAEYPFVPYARRCKFHGWFTICLRSSYTGEEIYVLEVFLPKRRCPDKSWTSLSLILRTMKEKFETFKLASGQELGEELLFEFIDFKNVKRSHSLKLIQANRISRSLNSVLPSKQSAARVIKPGMIIKAKYENYCIIKFRLSLWPTLVEFQEEVAKRLKLEAGSYRVVYGDEEKEFTCDEDLQACQTMGKTLIVEQGWQCLDLYRHYEMRQQCENEDLKTALTKIRMLMTAVCKNHNLPLAFSWEPCGDCNALLRGHSAGYCENEPFFWARTAINNGMLVVGTEGNDISSFLPVLEDWRNGVVAMQLDSLDQPSMDAINSEMNFVNTEQNYVRH</sequence>
<evidence type="ECO:0000313" key="2">
    <source>
        <dbReference type="Proteomes" id="UP000828048"/>
    </source>
</evidence>
<comment type="caution">
    <text evidence="1">The sequence shown here is derived from an EMBL/GenBank/DDBJ whole genome shotgun (WGS) entry which is preliminary data.</text>
</comment>
<protein>
    <submittedName>
        <fullName evidence="1">Uncharacterized protein</fullName>
    </submittedName>
</protein>
<dbReference type="Proteomes" id="UP000828048">
    <property type="component" value="Chromosome 10"/>
</dbReference>